<evidence type="ECO:0000256" key="1">
    <source>
        <dbReference type="SAM" id="MobiDB-lite"/>
    </source>
</evidence>
<reference evidence="2 3" key="1">
    <citation type="submission" date="2023-02" db="EMBL/GenBank/DDBJ databases">
        <title>LHISI_Scaffold_Assembly.</title>
        <authorList>
            <person name="Stuart O.P."/>
            <person name="Cleave R."/>
            <person name="Magrath M.J.L."/>
            <person name="Mikheyev A.S."/>
        </authorList>
    </citation>
    <scope>NUCLEOTIDE SEQUENCE [LARGE SCALE GENOMIC DNA]</scope>
    <source>
        <strain evidence="2">Daus_M_001</strain>
        <tissue evidence="2">Leg muscle</tissue>
    </source>
</reference>
<name>A0ABQ9IFW9_9NEOP</name>
<dbReference type="Proteomes" id="UP001159363">
    <property type="component" value="Chromosome 1"/>
</dbReference>
<dbReference type="EMBL" id="JARBHB010000001">
    <property type="protein sequence ID" value="KAJ8895557.1"/>
    <property type="molecule type" value="Genomic_DNA"/>
</dbReference>
<feature type="compositionally biased region" description="Acidic residues" evidence="1">
    <location>
        <begin position="49"/>
        <end position="58"/>
    </location>
</feature>
<comment type="caution">
    <text evidence="2">The sequence shown here is derived from an EMBL/GenBank/DDBJ whole genome shotgun (WGS) entry which is preliminary data.</text>
</comment>
<feature type="region of interest" description="Disordered" evidence="1">
    <location>
        <begin position="39"/>
        <end position="58"/>
    </location>
</feature>
<organism evidence="2 3">
    <name type="scientific">Dryococelus australis</name>
    <dbReference type="NCBI Taxonomy" id="614101"/>
    <lineage>
        <taxon>Eukaryota</taxon>
        <taxon>Metazoa</taxon>
        <taxon>Ecdysozoa</taxon>
        <taxon>Arthropoda</taxon>
        <taxon>Hexapoda</taxon>
        <taxon>Insecta</taxon>
        <taxon>Pterygota</taxon>
        <taxon>Neoptera</taxon>
        <taxon>Polyneoptera</taxon>
        <taxon>Phasmatodea</taxon>
        <taxon>Verophasmatodea</taxon>
        <taxon>Anareolatae</taxon>
        <taxon>Phasmatidae</taxon>
        <taxon>Eurycanthinae</taxon>
        <taxon>Dryococelus</taxon>
    </lineage>
</organism>
<evidence type="ECO:0000313" key="2">
    <source>
        <dbReference type="EMBL" id="KAJ8895557.1"/>
    </source>
</evidence>
<sequence length="89" mass="10009">MTESDTFSQPVDPACEQDIQCKLGTELCILISDSTEDEVNLQDSYTAPSEEEQENSDECENIPTMETENTSNVFFCLLAVFECMPFSSY</sequence>
<evidence type="ECO:0000313" key="3">
    <source>
        <dbReference type="Proteomes" id="UP001159363"/>
    </source>
</evidence>
<keyword evidence="3" id="KW-1185">Reference proteome</keyword>
<accession>A0ABQ9IFW9</accession>
<protein>
    <submittedName>
        <fullName evidence="2">Uncharacterized protein</fullName>
    </submittedName>
</protein>
<proteinExistence type="predicted"/>
<gene>
    <name evidence="2" type="ORF">PR048_000893</name>
</gene>